<dbReference type="RefSeq" id="WP_289503155.1">
    <property type="nucleotide sequence ID" value="NZ_CP116805.1"/>
</dbReference>
<dbReference type="InterPro" id="IPR028250">
    <property type="entry name" value="DsbDN"/>
</dbReference>
<proteinExistence type="predicted"/>
<dbReference type="AlphaFoldDB" id="A0AAE9XUA1"/>
<keyword evidence="1" id="KW-0732">Signal</keyword>
<evidence type="ECO:0000313" key="4">
    <source>
        <dbReference type="Proteomes" id="UP001217500"/>
    </source>
</evidence>
<evidence type="ECO:0000313" key="3">
    <source>
        <dbReference type="EMBL" id="WCL53643.1"/>
    </source>
</evidence>
<evidence type="ECO:0000259" key="2">
    <source>
        <dbReference type="Pfam" id="PF11412"/>
    </source>
</evidence>
<sequence length="270" mass="28484">MKKLAVAMAVFFAGTMSATPVGAQDAGGWVAHDSHVRTRIVAADMNGQTVYGWEAEMAPGWKTYWRSPGEAGLPVTVAVNGNPVEALYPLPHRFELFGLVTYGYDGRLILPFKADAKVGDPVSVGFMVCKDICIPYDGSYSLPASESGPAAIRMEAALKAVPDREGDAGVGLEVAKVQATGQVGHERLIVTVRGADALDAADLLVEGDEAIQFGVAERRLMEGGMAARFVVPTALTRAGEKAGLSLKGQTVRLTFTDGRGHAIDRSIAIP</sequence>
<evidence type="ECO:0000256" key="1">
    <source>
        <dbReference type="SAM" id="SignalP"/>
    </source>
</evidence>
<feature type="signal peptide" evidence="1">
    <location>
        <begin position="1"/>
        <end position="18"/>
    </location>
</feature>
<dbReference type="Pfam" id="PF11412">
    <property type="entry name" value="DsbD_N"/>
    <property type="match status" value="1"/>
</dbReference>
<dbReference type="Proteomes" id="UP001217500">
    <property type="component" value="Chromosome"/>
</dbReference>
<feature type="chain" id="PRO_5042067611" evidence="1">
    <location>
        <begin position="19"/>
        <end position="270"/>
    </location>
</feature>
<keyword evidence="4" id="KW-1185">Reference proteome</keyword>
<organism evidence="3 4">
    <name type="scientific">Gimibacter soli</name>
    <dbReference type="NCBI Taxonomy" id="3024400"/>
    <lineage>
        <taxon>Bacteria</taxon>
        <taxon>Pseudomonadati</taxon>
        <taxon>Pseudomonadota</taxon>
        <taxon>Alphaproteobacteria</taxon>
        <taxon>Kordiimonadales</taxon>
        <taxon>Temperatibacteraceae</taxon>
        <taxon>Gimibacter</taxon>
    </lineage>
</organism>
<dbReference type="EMBL" id="CP116805">
    <property type="protein sequence ID" value="WCL53643.1"/>
    <property type="molecule type" value="Genomic_DNA"/>
</dbReference>
<gene>
    <name evidence="3" type="ORF">PH603_13975</name>
</gene>
<feature type="domain" description="Thiol:disulfide interchange protein DsbD N-terminal" evidence="2">
    <location>
        <begin position="45"/>
        <end position="140"/>
    </location>
</feature>
<protein>
    <submittedName>
        <fullName evidence="3">Protein-disulfide reductase DsbD family protein</fullName>
    </submittedName>
</protein>
<name>A0AAE9XUA1_9PROT</name>
<dbReference type="KEGG" id="gso:PH603_13975"/>
<accession>A0AAE9XUA1</accession>
<reference evidence="3" key="1">
    <citation type="submission" date="2023-01" db="EMBL/GenBank/DDBJ databases">
        <title>The genome sequence of Kordiimonadaceae bacterium 6D33.</title>
        <authorList>
            <person name="Liu Y."/>
        </authorList>
    </citation>
    <scope>NUCLEOTIDE SEQUENCE</scope>
    <source>
        <strain evidence="3">6D33</strain>
    </source>
</reference>